<feature type="compositionally biased region" description="Basic and acidic residues" evidence="1">
    <location>
        <begin position="908"/>
        <end position="921"/>
    </location>
</feature>
<sequence>MYSVEDLLISHGYKLPRSAPASSSSSSAPFDNRNNEYRRDNIENRPPTGGASAGGALNGFGTTEGGAEAGTAVFRPAPVKAYPENNNNINEGHERIQRRLEVPVAFLGELQPLSDSLATDSGFYDAPSLTFSEHPDEISFWRRRGQDFSALLDYADPRELRVSGGLWRGPVLAVEDLRGDRPLARWEEAPWLRDPLDSGPETLRVSGERKCQSLGTEEWRPAVGLGRQLSDDEAQHWSLDLQHRPRPAEGTVSATVRAKSQSLPRVLSPEDPHYGELPPTGATNQPLTQRSNSSAAYSRIHGEWPAGERWSAQTQSHGPSAVLPKPRFSRPIKPPSYETHQQNRGSWETLSSEPVSKPRDRSVCFTQSFEPLRDRSGCFSQTAEPIRDRSICFSQVAEPIRDRLMSHSQSAEPLRDRFISHSQSAELLRDRFFTHSHSADLLRDRSLCYSQSSELLRDRSICYSQSAELLRPEAYRDLFYHELTGMEPPGYIPPPSYRRFLPPRSGQNYRADSALVRWKREPVSAEMGQWFSRTSGLSWSERRDDRSMAVVPRRPAHPGSAAPSRSGLMQYVPFDDPRIRQVSGGPCGNSLTDADKIRHVNKELPCAATVGQSTLDSAFLPSQGQNLNTDTNKPALNEQENASRWHKGTNKCSESVAPEQSLVKYPAAFQPRPLQPIIKTSTEQQAIADRATDQVKIERAIESVKVERATEQTRTDQVKVTEQVKPERVTDLIKLDKPADQVKPDRFTEKQVRVERLNDPIQIDRFPDQIKQLKPEVKVEKIPEKPIKADKISDKQSKAEKLIEKHLKIDRILEKQLKADKMLEKAIKPEKSTEKLIKSDKQTKESNSDQIKTVPGKSEKSMDKGSSESVSAGKTEPVQEPEKKSVKKKLSETIFCLVSVPLSQSSSKTRDQNNNEEKEPDSPTIPPPPPPSSSSENSNTLGSLPNQSLKSTSTTSTDLELQALTLGSGCSSIATRRSHRRRNSRSRIIKPNPHDELRRYSGAWPGDQYRDQETQTSPEPTKTNTIAGATNTEAQDAPVASEATVTSENQLEAASVPAAGPSTVQTGSSGPSVPPTPAAQQSSLASDSSSSFGYPMKGQKSLKPSSNSAFSRTGTFTKSTGSHRPPLHPPSIPPPPPPTQPPSQPPPPPPTQPPAQSPPSDQSEASKSAADKNPETLGQFLLKPVSKRSWDAIEELDSLNKEVQCQASKRPSVDQCIEDLNEAYKDIMELSTASNNLPSRSSMQIPDRIKSRLSSDPIGVPATTLRPSLVPGGDPEYREVKSAFSRPSTGKSVSFSKQLREEICPAPPQPEPGFRDYKSVMSQITQRKACRSVKLDIPAPKEIQRDDDLIALTSSTSSMSAELPWGERQPMQDASTLTSPPDYEHICQTLQMARESGAVSRASVKSKPGSAMSIETPQHVPIPGRQPADTEQPCCSSALELRQEPVSLFREDLSTGFRKVASQPNRFLSNRGVLCSLATGKAAGDNAGLEVNPEVPADWQMQLSLAEKHIATLITGEGMVQTLDEANRVKVDGGILGNEVAVYEQKNSFASEMKESLACLEWKHLDVKVTEAEQKETSESQKSAVTEMANEEETLRQTSHRELVLCNQRSPVADATNHVTKPEANKETDVIMRVDKAAIWTHSGQDSEHRPEFPPDHLPLSVLPYPNRRLSLGVDWERSGWEGESLAQGGFWSRERRSLDAERWDVVGERWGLDENRQEVSGEKRGLGGWRGCGIDGQHTEDEDWEKNTQASADKEGDSGSKQELLKLAQGQGEDRSSPASSTDTVVHKQFTSNGRTDKGQIRGSDIQVSSVDRRSRGLSQRIEALFAAPPGHGSKERLARMKEVDTVSRMRRISLHSSDSWDGLHGVGRWGDFKRDKECPPQDSSDITKLEDEKGRTLPAVIGEPIVTKEDQSTSQDTQKPSQVERS</sequence>
<protein>
    <recommendedName>
        <fullName evidence="4">Junctional protein associated with coronary artery disease</fullName>
    </recommendedName>
</protein>
<feature type="compositionally biased region" description="Polar residues" evidence="1">
    <location>
        <begin position="338"/>
        <end position="354"/>
    </location>
</feature>
<dbReference type="GO" id="GO:0032587">
    <property type="term" value="C:ruffle membrane"/>
    <property type="evidence" value="ECO:0007669"/>
    <property type="project" value="TreeGrafter"/>
</dbReference>
<feature type="region of interest" description="Disordered" evidence="1">
    <location>
        <begin position="239"/>
        <end position="359"/>
    </location>
</feature>
<reference evidence="2 3" key="1">
    <citation type="journal article" date="2019" name="Sci. Data">
        <title>Hybrid genome assembly and annotation of Danionella translucida.</title>
        <authorList>
            <person name="Kadobianskyi M."/>
            <person name="Schulze L."/>
            <person name="Schuelke M."/>
            <person name="Judkewitz B."/>
        </authorList>
    </citation>
    <scope>NUCLEOTIDE SEQUENCE [LARGE SCALE GENOMIC DNA]</scope>
    <source>
        <strain evidence="2 3">Bolton</strain>
    </source>
</reference>
<dbReference type="GO" id="GO:1903589">
    <property type="term" value="P:positive regulation of blood vessel endothelial cell proliferation involved in sprouting angiogenesis"/>
    <property type="evidence" value="ECO:0007669"/>
    <property type="project" value="TreeGrafter"/>
</dbReference>
<feature type="region of interest" description="Disordered" evidence="1">
    <location>
        <begin position="1859"/>
        <end position="1928"/>
    </location>
</feature>
<proteinExistence type="predicted"/>
<feature type="compositionally biased region" description="Gly residues" evidence="1">
    <location>
        <begin position="51"/>
        <end position="68"/>
    </location>
</feature>
<feature type="compositionally biased region" description="Pro residues" evidence="1">
    <location>
        <begin position="1127"/>
        <end position="1157"/>
    </location>
</feature>
<feature type="region of interest" description="Disordered" evidence="1">
    <location>
        <begin position="1717"/>
        <end position="1815"/>
    </location>
</feature>
<feature type="region of interest" description="Disordered" evidence="1">
    <location>
        <begin position="901"/>
        <end position="1185"/>
    </location>
</feature>
<dbReference type="Proteomes" id="UP000316079">
    <property type="component" value="Unassembled WGS sequence"/>
</dbReference>
<feature type="compositionally biased region" description="Pro residues" evidence="1">
    <location>
        <begin position="923"/>
        <end position="932"/>
    </location>
</feature>
<feature type="region of interest" description="Disordered" evidence="1">
    <location>
        <begin position="833"/>
        <end position="888"/>
    </location>
</feature>
<reference evidence="2" key="2">
    <citation type="submission" date="2019-04" db="EMBL/GenBank/DDBJ databases">
        <authorList>
            <person name="Kadobianskyi M."/>
            <person name="Schulze L."/>
            <person name="Schuelke M."/>
            <person name="Judkewitz B."/>
        </authorList>
    </citation>
    <scope>NUCLEOTIDE SEQUENCE</scope>
    <source>
        <strain evidence="2">Bolton</strain>
        <tissue evidence="2">Whole-body</tissue>
    </source>
</reference>
<feature type="compositionally biased region" description="Low complexity" evidence="1">
    <location>
        <begin position="1078"/>
        <end position="1091"/>
    </location>
</feature>
<feature type="compositionally biased region" description="Polar residues" evidence="1">
    <location>
        <begin position="1914"/>
        <end position="1928"/>
    </location>
</feature>
<evidence type="ECO:0000256" key="1">
    <source>
        <dbReference type="SAM" id="MobiDB-lite"/>
    </source>
</evidence>
<feature type="compositionally biased region" description="Basic residues" evidence="1">
    <location>
        <begin position="976"/>
        <end position="988"/>
    </location>
</feature>
<dbReference type="Pfam" id="PF15351">
    <property type="entry name" value="JCAD"/>
    <property type="match status" value="4"/>
</dbReference>
<evidence type="ECO:0000313" key="3">
    <source>
        <dbReference type="Proteomes" id="UP000316079"/>
    </source>
</evidence>
<feature type="compositionally biased region" description="Polar residues" evidence="1">
    <location>
        <begin position="1778"/>
        <end position="1795"/>
    </location>
</feature>
<gene>
    <name evidence="2" type="ORF">DNTS_025972</name>
</gene>
<feature type="compositionally biased region" description="Polar residues" evidence="1">
    <location>
        <begin position="936"/>
        <end position="950"/>
    </location>
</feature>
<feature type="compositionally biased region" description="Basic and acidic residues" evidence="1">
    <location>
        <begin position="1872"/>
        <end position="1897"/>
    </location>
</feature>
<dbReference type="EMBL" id="SRMA01026605">
    <property type="protein sequence ID" value="TRY81645.1"/>
    <property type="molecule type" value="Genomic_DNA"/>
</dbReference>
<feature type="compositionally biased region" description="Polar residues" evidence="1">
    <location>
        <begin position="252"/>
        <end position="263"/>
    </location>
</feature>
<dbReference type="InterPro" id="IPR028221">
    <property type="entry name" value="JCAD"/>
</dbReference>
<dbReference type="OrthoDB" id="8669630at2759"/>
<feature type="compositionally biased region" description="Polar residues" evidence="1">
    <location>
        <begin position="1043"/>
        <end position="1052"/>
    </location>
</feature>
<feature type="compositionally biased region" description="Polar residues" evidence="1">
    <location>
        <begin position="1102"/>
        <end position="1122"/>
    </location>
</feature>
<organism evidence="2 3">
    <name type="scientific">Danionella cerebrum</name>
    <dbReference type="NCBI Taxonomy" id="2873325"/>
    <lineage>
        <taxon>Eukaryota</taxon>
        <taxon>Metazoa</taxon>
        <taxon>Chordata</taxon>
        <taxon>Craniata</taxon>
        <taxon>Vertebrata</taxon>
        <taxon>Euteleostomi</taxon>
        <taxon>Actinopterygii</taxon>
        <taxon>Neopterygii</taxon>
        <taxon>Teleostei</taxon>
        <taxon>Ostariophysi</taxon>
        <taxon>Cypriniformes</taxon>
        <taxon>Danionidae</taxon>
        <taxon>Danioninae</taxon>
        <taxon>Danionella</taxon>
    </lineage>
</organism>
<feature type="region of interest" description="Disordered" evidence="1">
    <location>
        <begin position="13"/>
        <end position="86"/>
    </location>
</feature>
<feature type="region of interest" description="Disordered" evidence="1">
    <location>
        <begin position="1252"/>
        <end position="1274"/>
    </location>
</feature>
<dbReference type="PANTHER" id="PTHR34757:SF1">
    <property type="entry name" value="JUNCTIONAL CADHERIN 5-ASSOCIATED PROTEIN"/>
    <property type="match status" value="1"/>
</dbReference>
<evidence type="ECO:0008006" key="4">
    <source>
        <dbReference type="Google" id="ProtNLM"/>
    </source>
</evidence>
<dbReference type="EMBL" id="SRMA01026605">
    <property type="protein sequence ID" value="TRY81646.1"/>
    <property type="molecule type" value="Genomic_DNA"/>
</dbReference>
<feature type="compositionally biased region" description="Polar residues" evidence="1">
    <location>
        <begin position="1014"/>
        <end position="1034"/>
    </location>
</feature>
<feature type="compositionally biased region" description="Basic and acidic residues" evidence="1">
    <location>
        <begin position="833"/>
        <end position="847"/>
    </location>
</feature>
<accession>A0A553PVE4</accession>
<keyword evidence="3" id="KW-1185">Reference proteome</keyword>
<feature type="compositionally biased region" description="Polar residues" evidence="1">
    <location>
        <begin position="281"/>
        <end position="296"/>
    </location>
</feature>
<feature type="compositionally biased region" description="Basic and acidic residues" evidence="1">
    <location>
        <begin position="33"/>
        <end position="43"/>
    </location>
</feature>
<feature type="compositionally biased region" description="Basic and acidic residues" evidence="1">
    <location>
        <begin position="1753"/>
        <end position="1765"/>
    </location>
</feature>
<feature type="compositionally biased region" description="Basic and acidic residues" evidence="1">
    <location>
        <begin position="857"/>
        <end position="866"/>
    </location>
</feature>
<feature type="compositionally biased region" description="Low complexity" evidence="1">
    <location>
        <begin position="18"/>
        <end position="29"/>
    </location>
</feature>
<dbReference type="GO" id="GO:0005912">
    <property type="term" value="C:adherens junction"/>
    <property type="evidence" value="ECO:0007669"/>
    <property type="project" value="TreeGrafter"/>
</dbReference>
<feature type="compositionally biased region" description="Basic and acidic residues" evidence="1">
    <location>
        <begin position="1717"/>
        <end position="1726"/>
    </location>
</feature>
<comment type="caution">
    <text evidence="2">The sequence shown here is derived from an EMBL/GenBank/DDBJ whole genome shotgun (WGS) entry which is preliminary data.</text>
</comment>
<name>A0A553PVE4_9TELE</name>
<dbReference type="PANTHER" id="PTHR34757">
    <property type="entry name" value="JUNCTIONAL PROTEIN ASSOCIATED WITH CORONARY ARTERY DISEASE"/>
    <property type="match status" value="1"/>
</dbReference>
<feature type="region of interest" description="Disordered" evidence="1">
    <location>
        <begin position="1406"/>
        <end position="1432"/>
    </location>
</feature>
<evidence type="ECO:0000313" key="2">
    <source>
        <dbReference type="EMBL" id="TRY81645.1"/>
    </source>
</evidence>